<organism evidence="1 2">
    <name type="scientific">Candidatus Falkowbacteria bacterium GW2011_GWE1_38_31</name>
    <dbReference type="NCBI Taxonomy" id="1618638"/>
    <lineage>
        <taxon>Bacteria</taxon>
        <taxon>Candidatus Falkowiibacteriota</taxon>
    </lineage>
</organism>
<dbReference type="AlphaFoldDB" id="A0A0G0K363"/>
<dbReference type="EMBL" id="LBUU01000008">
    <property type="protein sequence ID" value="KKQ69910.1"/>
    <property type="molecule type" value="Genomic_DNA"/>
</dbReference>
<evidence type="ECO:0000313" key="2">
    <source>
        <dbReference type="Proteomes" id="UP000034022"/>
    </source>
</evidence>
<comment type="caution">
    <text evidence="1">The sequence shown here is derived from an EMBL/GenBank/DDBJ whole genome shotgun (WGS) entry which is preliminary data.</text>
</comment>
<dbReference type="Proteomes" id="UP000034022">
    <property type="component" value="Unassembled WGS sequence"/>
</dbReference>
<protein>
    <submittedName>
        <fullName evidence="1">Uncharacterized protein</fullName>
    </submittedName>
</protein>
<sequence>MEALKESSNNMAEKKPQFISIQIGKGDVISDYSHNDDYKPMLAFLSAIGIKPDVRTESWCG</sequence>
<proteinExistence type="predicted"/>
<reference evidence="1 2" key="1">
    <citation type="journal article" date="2015" name="Nature">
        <title>rRNA introns, odd ribosomes, and small enigmatic genomes across a large radiation of phyla.</title>
        <authorList>
            <person name="Brown C.T."/>
            <person name="Hug L.A."/>
            <person name="Thomas B.C."/>
            <person name="Sharon I."/>
            <person name="Castelle C.J."/>
            <person name="Singh A."/>
            <person name="Wilkins M.J."/>
            <person name="Williams K.H."/>
            <person name="Banfield J.F."/>
        </authorList>
    </citation>
    <scope>NUCLEOTIDE SEQUENCE [LARGE SCALE GENOMIC DNA]</scope>
</reference>
<accession>A0A0G0K363</accession>
<evidence type="ECO:0000313" key="1">
    <source>
        <dbReference type="EMBL" id="KKQ69910.1"/>
    </source>
</evidence>
<name>A0A0G0K363_9BACT</name>
<gene>
    <name evidence="1" type="ORF">US91_C0008G0030</name>
</gene>